<name>A0AAV1W2M5_LUPLU</name>
<comment type="caution">
    <text evidence="2">The sequence shown here is derived from an EMBL/GenBank/DDBJ whole genome shotgun (WGS) entry which is preliminary data.</text>
</comment>
<evidence type="ECO:0000313" key="3">
    <source>
        <dbReference type="Proteomes" id="UP001497480"/>
    </source>
</evidence>
<reference evidence="2 3" key="1">
    <citation type="submission" date="2024-03" db="EMBL/GenBank/DDBJ databases">
        <authorList>
            <person name="Martinez-Hernandez J."/>
        </authorList>
    </citation>
    <scope>NUCLEOTIDE SEQUENCE [LARGE SCALE GENOMIC DNA]</scope>
</reference>
<dbReference type="Proteomes" id="UP001497480">
    <property type="component" value="Unassembled WGS sequence"/>
</dbReference>
<dbReference type="EMBL" id="CAXHTB010000003">
    <property type="protein sequence ID" value="CAL0303501.1"/>
    <property type="molecule type" value="Genomic_DNA"/>
</dbReference>
<evidence type="ECO:0000313" key="2">
    <source>
        <dbReference type="EMBL" id="CAL0303501.1"/>
    </source>
</evidence>
<protein>
    <submittedName>
        <fullName evidence="2">Uncharacterized protein</fullName>
    </submittedName>
</protein>
<proteinExistence type="predicted"/>
<evidence type="ECO:0000256" key="1">
    <source>
        <dbReference type="SAM" id="MobiDB-lite"/>
    </source>
</evidence>
<organism evidence="2 3">
    <name type="scientific">Lupinus luteus</name>
    <name type="common">European yellow lupine</name>
    <dbReference type="NCBI Taxonomy" id="3873"/>
    <lineage>
        <taxon>Eukaryota</taxon>
        <taxon>Viridiplantae</taxon>
        <taxon>Streptophyta</taxon>
        <taxon>Embryophyta</taxon>
        <taxon>Tracheophyta</taxon>
        <taxon>Spermatophyta</taxon>
        <taxon>Magnoliopsida</taxon>
        <taxon>eudicotyledons</taxon>
        <taxon>Gunneridae</taxon>
        <taxon>Pentapetalae</taxon>
        <taxon>rosids</taxon>
        <taxon>fabids</taxon>
        <taxon>Fabales</taxon>
        <taxon>Fabaceae</taxon>
        <taxon>Papilionoideae</taxon>
        <taxon>50 kb inversion clade</taxon>
        <taxon>genistoids sensu lato</taxon>
        <taxon>core genistoids</taxon>
        <taxon>Genisteae</taxon>
        <taxon>Lupinus</taxon>
    </lineage>
</organism>
<dbReference type="AlphaFoldDB" id="A0AAV1W2M5"/>
<gene>
    <name evidence="2" type="ORF">LLUT_LOCUS4561</name>
</gene>
<keyword evidence="3" id="KW-1185">Reference proteome</keyword>
<sequence length="63" mass="6945">MEGATKDQDFHVKTFIWLLGSRHNNTIADVETIALEKATKEEGPSESSNQSQLLDGDAARNNN</sequence>
<feature type="region of interest" description="Disordered" evidence="1">
    <location>
        <begin position="38"/>
        <end position="63"/>
    </location>
</feature>
<accession>A0AAV1W2M5</accession>